<evidence type="ECO:0000256" key="3">
    <source>
        <dbReference type="ARBA" id="ARBA00005985"/>
    </source>
</evidence>
<comment type="similarity">
    <text evidence="3 12">Belongs to the UbiA prenyltransferase family.</text>
</comment>
<keyword evidence="9 12" id="KW-0460">Magnesium</keyword>
<keyword evidence="5 12" id="KW-0997">Cell inner membrane</keyword>
<keyword evidence="10 12" id="KW-1133">Transmembrane helix</keyword>
<comment type="caution">
    <text evidence="14">The sequence shown here is derived from an EMBL/GenBank/DDBJ whole genome shotgun (WGS) entry which is preliminary data.</text>
</comment>
<feature type="transmembrane region" description="Helical" evidence="12">
    <location>
        <begin position="192"/>
        <end position="212"/>
    </location>
</feature>
<feature type="transmembrane region" description="Helical" evidence="12">
    <location>
        <begin position="68"/>
        <end position="88"/>
    </location>
</feature>
<protein>
    <recommendedName>
        <fullName evidence="12 13">4-hydroxybenzoate octaprenyltransferase</fullName>
        <ecNumber evidence="12 13">2.5.1.39</ecNumber>
    </recommendedName>
    <alternativeName>
        <fullName evidence="12">4-HB polyprenyltransferase</fullName>
    </alternativeName>
</protein>
<dbReference type="PANTHER" id="PTHR11048">
    <property type="entry name" value="PRENYLTRANSFERASES"/>
    <property type="match status" value="1"/>
</dbReference>
<comment type="subcellular location">
    <subcellularLocation>
        <location evidence="12">Cell inner membrane</location>
        <topology evidence="12">Multi-pass membrane protein</topology>
    </subcellularLocation>
    <subcellularLocation>
        <location evidence="2">Membrane</location>
        <topology evidence="2">Multi-pass membrane protein</topology>
    </subcellularLocation>
</comment>
<evidence type="ECO:0000313" key="15">
    <source>
        <dbReference type="Proteomes" id="UP000228987"/>
    </source>
</evidence>
<dbReference type="InterPro" id="IPR030470">
    <property type="entry name" value="UbiA_prenylTrfase_CS"/>
</dbReference>
<accession>A0A2A5CI74</accession>
<keyword evidence="4 12" id="KW-1003">Cell membrane</keyword>
<dbReference type="Proteomes" id="UP000228987">
    <property type="component" value="Unassembled WGS sequence"/>
</dbReference>
<dbReference type="UniPathway" id="UPA00232"/>
<dbReference type="EC" id="2.5.1.39" evidence="12 13"/>
<dbReference type="InterPro" id="IPR044878">
    <property type="entry name" value="UbiA_sf"/>
</dbReference>
<evidence type="ECO:0000256" key="5">
    <source>
        <dbReference type="ARBA" id="ARBA00022519"/>
    </source>
</evidence>
<dbReference type="FunFam" id="1.20.120.1780:FF:000001">
    <property type="entry name" value="4-hydroxybenzoate octaprenyltransferase"/>
    <property type="match status" value="1"/>
</dbReference>
<evidence type="ECO:0000256" key="1">
    <source>
        <dbReference type="ARBA" id="ARBA00001946"/>
    </source>
</evidence>
<evidence type="ECO:0000256" key="2">
    <source>
        <dbReference type="ARBA" id="ARBA00004141"/>
    </source>
</evidence>
<evidence type="ECO:0000256" key="4">
    <source>
        <dbReference type="ARBA" id="ARBA00022475"/>
    </source>
</evidence>
<dbReference type="PROSITE" id="PS00943">
    <property type="entry name" value="UBIA"/>
    <property type="match status" value="1"/>
</dbReference>
<keyword evidence="7 12" id="KW-0831">Ubiquinone biosynthesis</keyword>
<feature type="transmembrane region" description="Helical" evidence="12">
    <location>
        <begin position="261"/>
        <end position="280"/>
    </location>
</feature>
<evidence type="ECO:0000256" key="8">
    <source>
        <dbReference type="ARBA" id="ARBA00022692"/>
    </source>
</evidence>
<dbReference type="FunFam" id="1.10.357.140:FF:000002">
    <property type="entry name" value="4-hydroxybenzoate octaprenyltransferase"/>
    <property type="match status" value="1"/>
</dbReference>
<dbReference type="NCBIfam" id="TIGR01474">
    <property type="entry name" value="ubiA_proteo"/>
    <property type="match status" value="1"/>
</dbReference>
<dbReference type="InterPro" id="IPR039653">
    <property type="entry name" value="Prenyltransferase"/>
</dbReference>
<comment type="cofactor">
    <cofactor evidence="1 12">
        <name>Mg(2+)</name>
        <dbReference type="ChEBI" id="CHEBI:18420"/>
    </cofactor>
</comment>
<keyword evidence="11 12" id="KW-0472">Membrane</keyword>
<dbReference type="Gene3D" id="1.20.120.1780">
    <property type="entry name" value="UbiA prenyltransferase"/>
    <property type="match status" value="1"/>
</dbReference>
<dbReference type="GO" id="GO:0005886">
    <property type="term" value="C:plasma membrane"/>
    <property type="evidence" value="ECO:0007669"/>
    <property type="project" value="UniProtKB-SubCell"/>
</dbReference>
<dbReference type="Pfam" id="PF01040">
    <property type="entry name" value="UbiA"/>
    <property type="match status" value="1"/>
</dbReference>
<feature type="transmembrane region" description="Helical" evidence="12">
    <location>
        <begin position="233"/>
        <end position="255"/>
    </location>
</feature>
<evidence type="ECO:0000256" key="11">
    <source>
        <dbReference type="ARBA" id="ARBA00023136"/>
    </source>
</evidence>
<sequence length="312" mass="35486">MYSNPLLQKISSIQLKLWQSIQQHLPMVATKLPLYWSLTRMNRPIGFYLVLWPTLWCLWIAGNGKPEPWLVIIFFLGTMLMRAAGCCINDYADRNFDGHVARTENRPIAQGKVKPKEALQLCASLCFIAFLLVLMTNGLTILMAVAALCLALIYPFMKRYTHLPQVVLGAAFSWGGLMAFTAQTSALPAQAWLLFIANLLWTIAYDTQYAMVDREDDLKIGVKSTAILFAEGDIYVIAFLQVFSLITFALCASYFQLGNWFQFGLLLAAGLFIYQHTLTWDRQPEQCFKAFLNNNWVGVVIFVFTVLDFLFR</sequence>
<proteinExistence type="inferred from homology"/>
<dbReference type="Gene3D" id="1.10.357.140">
    <property type="entry name" value="UbiA prenyltransferase"/>
    <property type="match status" value="1"/>
</dbReference>
<evidence type="ECO:0000256" key="10">
    <source>
        <dbReference type="ARBA" id="ARBA00022989"/>
    </source>
</evidence>
<comment type="catalytic activity">
    <reaction evidence="12">
        <text>all-trans-octaprenyl diphosphate + 4-hydroxybenzoate = 4-hydroxy-3-(all-trans-octaprenyl)benzoate + diphosphate</text>
        <dbReference type="Rhea" id="RHEA:27782"/>
        <dbReference type="ChEBI" id="CHEBI:1617"/>
        <dbReference type="ChEBI" id="CHEBI:17879"/>
        <dbReference type="ChEBI" id="CHEBI:33019"/>
        <dbReference type="ChEBI" id="CHEBI:57711"/>
        <dbReference type="EC" id="2.5.1.39"/>
    </reaction>
</comment>
<dbReference type="HAMAP" id="MF_01635">
    <property type="entry name" value="UbiA"/>
    <property type="match status" value="1"/>
</dbReference>
<keyword evidence="6 12" id="KW-0808">Transferase</keyword>
<organism evidence="14 15">
    <name type="scientific">SAR86 cluster bacterium</name>
    <dbReference type="NCBI Taxonomy" id="2030880"/>
    <lineage>
        <taxon>Bacteria</taxon>
        <taxon>Pseudomonadati</taxon>
        <taxon>Pseudomonadota</taxon>
        <taxon>Gammaproteobacteria</taxon>
        <taxon>SAR86 cluster</taxon>
    </lineage>
</organism>
<keyword evidence="8 12" id="KW-0812">Transmembrane</keyword>
<dbReference type="InterPro" id="IPR000537">
    <property type="entry name" value="UbiA_prenyltransferase"/>
</dbReference>
<feature type="transmembrane region" description="Helical" evidence="12">
    <location>
        <begin position="141"/>
        <end position="157"/>
    </location>
</feature>
<dbReference type="InterPro" id="IPR006370">
    <property type="entry name" value="HB_polyprenyltransferase-like"/>
</dbReference>
<dbReference type="CDD" id="cd13959">
    <property type="entry name" value="PT_UbiA_COQ2"/>
    <property type="match status" value="1"/>
</dbReference>
<evidence type="ECO:0000256" key="13">
    <source>
        <dbReference type="NCBIfam" id="TIGR01474"/>
    </source>
</evidence>
<dbReference type="GO" id="GO:0008412">
    <property type="term" value="F:4-hydroxybenzoate polyprenyltransferase activity"/>
    <property type="evidence" value="ECO:0007669"/>
    <property type="project" value="UniProtKB-UniRule"/>
</dbReference>
<dbReference type="PANTHER" id="PTHR11048:SF28">
    <property type="entry name" value="4-HYDROXYBENZOATE POLYPRENYLTRANSFERASE, MITOCHONDRIAL"/>
    <property type="match status" value="1"/>
</dbReference>
<evidence type="ECO:0000256" key="12">
    <source>
        <dbReference type="HAMAP-Rule" id="MF_01635"/>
    </source>
</evidence>
<comment type="pathway">
    <text evidence="12">Cofactor biosynthesis; ubiquinone biosynthesis.</text>
</comment>
<feature type="transmembrane region" description="Helical" evidence="12">
    <location>
        <begin position="166"/>
        <end position="186"/>
    </location>
</feature>
<evidence type="ECO:0000256" key="9">
    <source>
        <dbReference type="ARBA" id="ARBA00022842"/>
    </source>
</evidence>
<comment type="function">
    <text evidence="12">Catalyzes the prenylation of para-hydroxybenzoate (PHB) with an all-trans polyprenyl group. Mediates the second step in the final reaction sequence of ubiquinone-8 (UQ-8) biosynthesis, which is the condensation of the polyisoprenoid side chain with PHB, generating the first membrane-bound Q intermediate 3-octaprenyl-4-hydroxybenzoate.</text>
</comment>
<evidence type="ECO:0000256" key="7">
    <source>
        <dbReference type="ARBA" id="ARBA00022688"/>
    </source>
</evidence>
<dbReference type="AlphaFoldDB" id="A0A2A5CI74"/>
<reference evidence="15" key="1">
    <citation type="submission" date="2017-08" db="EMBL/GenBank/DDBJ databases">
        <title>A dynamic microbial community with high functional redundancy inhabits the cold, oxic subseafloor aquifer.</title>
        <authorList>
            <person name="Tully B.J."/>
            <person name="Wheat C.G."/>
            <person name="Glazer B.T."/>
            <person name="Huber J.A."/>
        </authorList>
    </citation>
    <scope>NUCLEOTIDE SEQUENCE [LARGE SCALE GENOMIC DNA]</scope>
</reference>
<name>A0A2A5CI74_9GAMM</name>
<gene>
    <name evidence="12 14" type="primary">ubiA</name>
    <name evidence="14" type="ORF">COA71_01550</name>
</gene>
<evidence type="ECO:0000313" key="14">
    <source>
        <dbReference type="EMBL" id="PCJ43584.1"/>
    </source>
</evidence>
<feature type="transmembrane region" description="Helical" evidence="12">
    <location>
        <begin position="292"/>
        <end position="311"/>
    </location>
</feature>
<dbReference type="EMBL" id="NVWI01000001">
    <property type="protein sequence ID" value="PCJ43584.1"/>
    <property type="molecule type" value="Genomic_DNA"/>
</dbReference>
<feature type="transmembrane region" description="Helical" evidence="12">
    <location>
        <begin position="118"/>
        <end position="135"/>
    </location>
</feature>
<dbReference type="GO" id="GO:0006744">
    <property type="term" value="P:ubiquinone biosynthetic process"/>
    <property type="evidence" value="ECO:0007669"/>
    <property type="project" value="UniProtKB-UniRule"/>
</dbReference>
<feature type="transmembrane region" description="Helical" evidence="12">
    <location>
        <begin position="45"/>
        <end position="62"/>
    </location>
</feature>
<evidence type="ECO:0000256" key="6">
    <source>
        <dbReference type="ARBA" id="ARBA00022679"/>
    </source>
</evidence>